<evidence type="ECO:0000313" key="2">
    <source>
        <dbReference type="EMBL" id="ENO87894.1"/>
    </source>
</evidence>
<sequence length="130" mass="13345">MKFSKLAAIAALALSGAAFAAEGHDHDHPHEHEAMHGGVLAEARGLDLELVATHERIQLHVRDHGAPVDVSNASAKLTLLSAGGKQEVELKPAGDRLEAAGAFGVGAGTKLVAVLNLPGRPAATARFSLP</sequence>
<gene>
    <name evidence="2" type="ORF">C666_10005</name>
</gene>
<dbReference type="eggNOG" id="ENOG5031JSA">
    <property type="taxonomic scope" value="Bacteria"/>
</dbReference>
<reference evidence="2 3" key="1">
    <citation type="submission" date="2012-09" db="EMBL/GenBank/DDBJ databases">
        <title>Draft Genome Sequences of 6 Strains from Genus Thauera.</title>
        <authorList>
            <person name="Liu B."/>
            <person name="Shapleigh J.P."/>
            <person name="Frostegard A.H."/>
        </authorList>
    </citation>
    <scope>NUCLEOTIDE SEQUENCE [LARGE SCALE GENOMIC DNA]</scope>
    <source>
        <strain evidence="3">47Lol / DSM 12138</strain>
    </source>
</reference>
<dbReference type="AlphaFoldDB" id="N6Z6X2"/>
<dbReference type="STRING" id="1123367.GCA_000621305_03680"/>
<dbReference type="RefSeq" id="WP_004337942.1">
    <property type="nucleotide sequence ID" value="NZ_AMXE01000032.1"/>
</dbReference>
<dbReference type="OrthoDB" id="8592387at2"/>
<comment type="caution">
    <text evidence="2">The sequence shown here is derived from an EMBL/GenBank/DDBJ whole genome shotgun (WGS) entry which is preliminary data.</text>
</comment>
<name>N6Z6X2_THAL4</name>
<keyword evidence="1" id="KW-0732">Signal</keyword>
<organism evidence="2 3">
    <name type="scientific">Thauera linaloolentis (strain DSM 12138 / JCM 21573 / CCUG 41526 / CIP 105981 / IAM 15112 / NBRC 102519 / 47Lol)</name>
    <dbReference type="NCBI Taxonomy" id="1123367"/>
    <lineage>
        <taxon>Bacteria</taxon>
        <taxon>Pseudomonadati</taxon>
        <taxon>Pseudomonadota</taxon>
        <taxon>Betaproteobacteria</taxon>
        <taxon>Rhodocyclales</taxon>
        <taxon>Zoogloeaceae</taxon>
        <taxon>Thauera</taxon>
    </lineage>
</organism>
<feature type="signal peptide" evidence="1">
    <location>
        <begin position="1"/>
        <end position="20"/>
    </location>
</feature>
<keyword evidence="3" id="KW-1185">Reference proteome</keyword>
<proteinExistence type="predicted"/>
<feature type="chain" id="PRO_5004128767" evidence="1">
    <location>
        <begin position="21"/>
        <end position="130"/>
    </location>
</feature>
<evidence type="ECO:0000313" key="3">
    <source>
        <dbReference type="Proteomes" id="UP000013232"/>
    </source>
</evidence>
<protein>
    <submittedName>
        <fullName evidence="2">Uncharacterized protein</fullName>
    </submittedName>
</protein>
<evidence type="ECO:0000256" key="1">
    <source>
        <dbReference type="SAM" id="SignalP"/>
    </source>
</evidence>
<dbReference type="EMBL" id="AMXE01000032">
    <property type="protein sequence ID" value="ENO87894.1"/>
    <property type="molecule type" value="Genomic_DNA"/>
</dbReference>
<accession>N6Z6X2</accession>
<dbReference type="Proteomes" id="UP000013232">
    <property type="component" value="Unassembled WGS sequence"/>
</dbReference>